<dbReference type="AlphaFoldDB" id="M8AM16"/>
<gene>
    <name evidence="1" type="ORF">TRIUR3_01662</name>
</gene>
<accession>M8AM16</accession>
<evidence type="ECO:0000313" key="1">
    <source>
        <dbReference type="EMBL" id="EMS61919.1"/>
    </source>
</evidence>
<protein>
    <submittedName>
        <fullName evidence="1">Uncharacterized protein</fullName>
    </submittedName>
</protein>
<organism evidence="1">
    <name type="scientific">Triticum urartu</name>
    <name type="common">Red wild einkorn</name>
    <name type="synonym">Crithodium urartu</name>
    <dbReference type="NCBI Taxonomy" id="4572"/>
    <lineage>
        <taxon>Eukaryota</taxon>
        <taxon>Viridiplantae</taxon>
        <taxon>Streptophyta</taxon>
        <taxon>Embryophyta</taxon>
        <taxon>Tracheophyta</taxon>
        <taxon>Spermatophyta</taxon>
        <taxon>Magnoliopsida</taxon>
        <taxon>Liliopsida</taxon>
        <taxon>Poales</taxon>
        <taxon>Poaceae</taxon>
        <taxon>BOP clade</taxon>
        <taxon>Pooideae</taxon>
        <taxon>Triticodae</taxon>
        <taxon>Triticeae</taxon>
        <taxon>Triticinae</taxon>
        <taxon>Triticum</taxon>
    </lineage>
</organism>
<reference evidence="1" key="1">
    <citation type="journal article" date="2013" name="Nature">
        <title>Draft genome of the wheat A-genome progenitor Triticum urartu.</title>
        <authorList>
            <person name="Ling H.Q."/>
            <person name="Zhao S."/>
            <person name="Liu D."/>
            <person name="Wang J."/>
            <person name="Sun H."/>
            <person name="Zhang C."/>
            <person name="Fan H."/>
            <person name="Li D."/>
            <person name="Dong L."/>
            <person name="Tao Y."/>
            <person name="Gao C."/>
            <person name="Wu H."/>
            <person name="Li Y."/>
            <person name="Cui Y."/>
            <person name="Guo X."/>
            <person name="Zheng S."/>
            <person name="Wang B."/>
            <person name="Yu K."/>
            <person name="Liang Q."/>
            <person name="Yang W."/>
            <person name="Lou X."/>
            <person name="Chen J."/>
            <person name="Feng M."/>
            <person name="Jian J."/>
            <person name="Zhang X."/>
            <person name="Luo G."/>
            <person name="Jiang Y."/>
            <person name="Liu J."/>
            <person name="Wang Z."/>
            <person name="Sha Y."/>
            <person name="Zhang B."/>
            <person name="Wu H."/>
            <person name="Tang D."/>
            <person name="Shen Q."/>
            <person name="Xue P."/>
            <person name="Zou S."/>
            <person name="Wang X."/>
            <person name="Liu X."/>
            <person name="Wang F."/>
            <person name="Yang Y."/>
            <person name="An X."/>
            <person name="Dong Z."/>
            <person name="Zhang K."/>
            <person name="Zhang X."/>
            <person name="Luo M.C."/>
            <person name="Dvorak J."/>
            <person name="Tong Y."/>
            <person name="Wang J."/>
            <person name="Yang H."/>
            <person name="Li Z."/>
            <person name="Wang D."/>
            <person name="Zhang A."/>
            <person name="Wang J."/>
        </authorList>
    </citation>
    <scope>NUCLEOTIDE SEQUENCE</scope>
</reference>
<name>M8AM16_TRIUA</name>
<proteinExistence type="predicted"/>
<dbReference type="EMBL" id="KD088764">
    <property type="protein sequence ID" value="EMS61919.1"/>
    <property type="molecule type" value="Genomic_DNA"/>
</dbReference>
<sequence length="66" mass="7311">MASATPGHKGDMEVRDRRRRGAATLRIESSLHKSGELAVTPFSYPCTAHGAVVNIKMKIERFLTEK</sequence>